<accession>A0A2J6PL70</accession>
<dbReference type="AlphaFoldDB" id="A0A2J6PL70"/>
<sequence length="185" mass="21275">MSQQDTAWSTPFSVIAPPAITTPVNASLANPGSVAVPVTTPEVRPEPPKGYYYNNRGKLRKKNLPMKQRREYGLRQVTISEHELGLIRPRTRSQRQEVFLKNPTRVKTRIHCTLSEINKINEYRQQNGHRLIKISEKILNSQEFKDHATLAESRRKKVEELREKGESTRTRKALEELHLAQTGGR</sequence>
<reference evidence="2 3" key="1">
    <citation type="submission" date="2016-05" db="EMBL/GenBank/DDBJ databases">
        <title>A degradative enzymes factory behind the ericoid mycorrhizal symbiosis.</title>
        <authorList>
            <consortium name="DOE Joint Genome Institute"/>
            <person name="Martino E."/>
            <person name="Morin E."/>
            <person name="Grelet G."/>
            <person name="Kuo A."/>
            <person name="Kohler A."/>
            <person name="Daghino S."/>
            <person name="Barry K."/>
            <person name="Choi C."/>
            <person name="Cichocki N."/>
            <person name="Clum A."/>
            <person name="Copeland A."/>
            <person name="Hainaut M."/>
            <person name="Haridas S."/>
            <person name="Labutti K."/>
            <person name="Lindquist E."/>
            <person name="Lipzen A."/>
            <person name="Khouja H.-R."/>
            <person name="Murat C."/>
            <person name="Ohm R."/>
            <person name="Olson A."/>
            <person name="Spatafora J."/>
            <person name="Veneault-Fourrey C."/>
            <person name="Henrissat B."/>
            <person name="Grigoriev I."/>
            <person name="Martin F."/>
            <person name="Perotto S."/>
        </authorList>
    </citation>
    <scope>NUCLEOTIDE SEQUENCE [LARGE SCALE GENOMIC DNA]</scope>
    <source>
        <strain evidence="2 3">UAMH 7357</strain>
    </source>
</reference>
<name>A0A2J6PL70_9HELO</name>
<gene>
    <name evidence="2" type="ORF">NA56DRAFT_710647</name>
</gene>
<organism evidence="2 3">
    <name type="scientific">Hyaloscypha hepaticicola</name>
    <dbReference type="NCBI Taxonomy" id="2082293"/>
    <lineage>
        <taxon>Eukaryota</taxon>
        <taxon>Fungi</taxon>
        <taxon>Dikarya</taxon>
        <taxon>Ascomycota</taxon>
        <taxon>Pezizomycotina</taxon>
        <taxon>Leotiomycetes</taxon>
        <taxon>Helotiales</taxon>
        <taxon>Hyaloscyphaceae</taxon>
        <taxon>Hyaloscypha</taxon>
    </lineage>
</organism>
<evidence type="ECO:0000256" key="1">
    <source>
        <dbReference type="SAM" id="MobiDB-lite"/>
    </source>
</evidence>
<dbReference type="OrthoDB" id="10528975at2759"/>
<dbReference type="Proteomes" id="UP000235672">
    <property type="component" value="Unassembled WGS sequence"/>
</dbReference>
<feature type="region of interest" description="Disordered" evidence="1">
    <location>
        <begin position="150"/>
        <end position="185"/>
    </location>
</feature>
<feature type="compositionally biased region" description="Basic and acidic residues" evidence="1">
    <location>
        <begin position="150"/>
        <end position="178"/>
    </location>
</feature>
<proteinExistence type="predicted"/>
<evidence type="ECO:0000313" key="2">
    <source>
        <dbReference type="EMBL" id="PMD14749.1"/>
    </source>
</evidence>
<dbReference type="EMBL" id="KZ613519">
    <property type="protein sequence ID" value="PMD14749.1"/>
    <property type="molecule type" value="Genomic_DNA"/>
</dbReference>
<protein>
    <submittedName>
        <fullName evidence="2">Uncharacterized protein</fullName>
    </submittedName>
</protein>
<evidence type="ECO:0000313" key="3">
    <source>
        <dbReference type="Proteomes" id="UP000235672"/>
    </source>
</evidence>
<keyword evidence="3" id="KW-1185">Reference proteome</keyword>